<proteinExistence type="predicted"/>
<name>A0ACC0TSC5_9AGAM</name>
<sequence length="404" mass="45810">MVVVPVLFFVPLRSNILFGQAYLLLFVLLLEGYIAYKRGKVLLSSLIWAIAILFKLFPVLIVLFLLLRKKYRNIAYLAVTGSLLLLLSICINGFAAWKFYLLEMFPRAGNGELNNSFAYQFQSVCMLLRSVFVYDGLLNPSPLSVQPHIAIGLLAIWKAFVITACVCVSLQRKGTDFVVFAMWITASMLISPNGSSYSLILLLLPLLAVPAITIEQGKRGGLILVVILGLLWLINIIPVYKLGNLPVLLRFPRLYVLILFFCLLLVAMKIRMHYGILALFIAVFVLTDLRKFLPDKDTSSYVLAKEEHLLMYDYRFINGLLVYYYRDGMGDSEAATGYAVSGYTTNGVRLVNNQVYYDNTQLTFTNDWKKKPMLVNNNCIFYLSDKNRGIGFYTLRKIILPSSR</sequence>
<dbReference type="Proteomes" id="UP001207468">
    <property type="component" value="Unassembled WGS sequence"/>
</dbReference>
<reference evidence="1" key="1">
    <citation type="submission" date="2021-03" db="EMBL/GenBank/DDBJ databases">
        <title>Evolutionary priming and transition to the ectomycorrhizal habit in an iconic lineage of mushroom-forming fungi: is preadaptation a requirement?</title>
        <authorList>
            <consortium name="DOE Joint Genome Institute"/>
            <person name="Looney B.P."/>
            <person name="Miyauchi S."/>
            <person name="Morin E."/>
            <person name="Drula E."/>
            <person name="Courty P.E."/>
            <person name="Chicoki N."/>
            <person name="Fauchery L."/>
            <person name="Kohler A."/>
            <person name="Kuo A."/>
            <person name="LaButti K."/>
            <person name="Pangilinan J."/>
            <person name="Lipzen A."/>
            <person name="Riley R."/>
            <person name="Andreopoulos W."/>
            <person name="He G."/>
            <person name="Johnson J."/>
            <person name="Barry K.W."/>
            <person name="Grigoriev I.V."/>
            <person name="Nagy L."/>
            <person name="Hibbett D."/>
            <person name="Henrissat B."/>
            <person name="Matheny P.B."/>
            <person name="Labbe J."/>
            <person name="Martin A.F."/>
        </authorList>
    </citation>
    <scope>NUCLEOTIDE SEQUENCE</scope>
    <source>
        <strain evidence="1">BPL698</strain>
    </source>
</reference>
<keyword evidence="2" id="KW-1185">Reference proteome</keyword>
<accession>A0ACC0TSC5</accession>
<evidence type="ECO:0000313" key="2">
    <source>
        <dbReference type="Proteomes" id="UP001207468"/>
    </source>
</evidence>
<protein>
    <submittedName>
        <fullName evidence="1">Uncharacterized protein</fullName>
    </submittedName>
</protein>
<comment type="caution">
    <text evidence="1">The sequence shown here is derived from an EMBL/GenBank/DDBJ whole genome shotgun (WGS) entry which is preliminary data.</text>
</comment>
<organism evidence="1 2">
    <name type="scientific">Russula earlei</name>
    <dbReference type="NCBI Taxonomy" id="71964"/>
    <lineage>
        <taxon>Eukaryota</taxon>
        <taxon>Fungi</taxon>
        <taxon>Dikarya</taxon>
        <taxon>Basidiomycota</taxon>
        <taxon>Agaricomycotina</taxon>
        <taxon>Agaricomycetes</taxon>
        <taxon>Russulales</taxon>
        <taxon>Russulaceae</taxon>
        <taxon>Russula</taxon>
    </lineage>
</organism>
<gene>
    <name evidence="1" type="ORF">F5148DRAFT_1295367</name>
</gene>
<dbReference type="EMBL" id="JAGFNK010001206">
    <property type="protein sequence ID" value="KAI9433763.1"/>
    <property type="molecule type" value="Genomic_DNA"/>
</dbReference>
<evidence type="ECO:0000313" key="1">
    <source>
        <dbReference type="EMBL" id="KAI9433763.1"/>
    </source>
</evidence>